<evidence type="ECO:0000313" key="4">
    <source>
        <dbReference type="Proteomes" id="UP000011676"/>
    </source>
</evidence>
<reference evidence="3 4" key="1">
    <citation type="journal article" date="2013" name="Mol. Biol. Evol.">
        <title>Evolutionary and population genomics of the cavity causing bacteria Streptococcus mutans.</title>
        <authorList>
            <person name="Cornejo O.E."/>
            <person name="Lefebure T."/>
            <person name="Pavinski Bitar P.D."/>
            <person name="Lang P."/>
            <person name="Richards V.P."/>
            <person name="Eilertson K."/>
            <person name="Do T."/>
            <person name="Beighton D."/>
            <person name="Zeng L."/>
            <person name="Ahn S.J."/>
            <person name="Burne R.A."/>
            <person name="Siepel A."/>
            <person name="Bustamante C.D."/>
            <person name="Stanhope M.J."/>
        </authorList>
    </citation>
    <scope>NUCLEOTIDE SEQUENCE [LARGE SCALE GENOMIC DNA]</scope>
    <source>
        <strain evidence="3 4">SM6</strain>
    </source>
</reference>
<sequence>MGLDKRQNNYRRETTKKTNANTHLSADQNAVEVNSLHRFYIVMFSIFVSFFSVAMPFFTDFGNALQSQNLYTGFMMTQNHLPYSDIFSTGGFLYYAVIALSYLLGGSIWLVLVQFASFYFSGIYLYKIVYHMTGKEEVTINTILLFYLANFALGFGGLYPVQFAMPFVFLSLWFLTKYFAGLTRDEGFIIYGLTGALAYLIEPRTLFFWLVSLVIICIYNVKHHQHARGFYQFLCIVFGGILVFYILGYFVLNMQILSSYIAQAGTYYFTHFALGKDDILLTILFQIFILFASGLLMGALTFFNHIKRENDRDDLIKSIVFLSFVFSLIFILLSQSFATYQFLLLLPFGLVLTGLYLDDEYKESLKRKSRRRKQHRRLSHKVFELFLLRHFYLPCLLFAYGLAQPSIHYISSYHLNQERAQIADYIRENTDEKTRIYAWDSSAKIYFDASRRSSAQFPLPMVNTAKQSNRKALEDELLQNEATYVAVNEKSKQLPSVLKQNFSNNYKVVSLKNSSDFTVYQRK</sequence>
<keyword evidence="2" id="KW-0812">Transmembrane</keyword>
<organism evidence="3 4">
    <name type="scientific">Streptococcus mutans SM6</name>
    <dbReference type="NCBI Taxonomy" id="857119"/>
    <lineage>
        <taxon>Bacteria</taxon>
        <taxon>Bacillati</taxon>
        <taxon>Bacillota</taxon>
        <taxon>Bacilli</taxon>
        <taxon>Lactobacillales</taxon>
        <taxon>Streptococcaceae</taxon>
        <taxon>Streptococcus</taxon>
    </lineage>
</organism>
<dbReference type="RefSeq" id="WP_002351737.1">
    <property type="nucleotide sequence ID" value="NZ_AHSR01000018.1"/>
</dbReference>
<dbReference type="InterPro" id="IPR016978">
    <property type="entry name" value="Competence-induced_Ccs4"/>
</dbReference>
<feature type="compositionally biased region" description="Basic and acidic residues" evidence="1">
    <location>
        <begin position="1"/>
        <end position="16"/>
    </location>
</feature>
<name>A0A829BRQ8_STRMG</name>
<dbReference type="PIRSF" id="PIRSF031639">
    <property type="entry name" value="Ccs4"/>
    <property type="match status" value="1"/>
</dbReference>
<dbReference type="EMBL" id="AHSR01000018">
    <property type="protein sequence ID" value="EMC24279.1"/>
    <property type="molecule type" value="Genomic_DNA"/>
</dbReference>
<feature type="transmembrane region" description="Helical" evidence="2">
    <location>
        <begin position="315"/>
        <end position="333"/>
    </location>
</feature>
<evidence type="ECO:0008006" key="5">
    <source>
        <dbReference type="Google" id="ProtNLM"/>
    </source>
</evidence>
<feature type="transmembrane region" description="Helical" evidence="2">
    <location>
        <begin position="233"/>
        <end position="252"/>
    </location>
</feature>
<feature type="region of interest" description="Disordered" evidence="1">
    <location>
        <begin position="1"/>
        <end position="21"/>
    </location>
</feature>
<gene>
    <name evidence="3" type="ORF">SMU82_04333</name>
</gene>
<dbReference type="AlphaFoldDB" id="A0A829BRQ8"/>
<feature type="transmembrane region" description="Helical" evidence="2">
    <location>
        <begin position="339"/>
        <end position="357"/>
    </location>
</feature>
<feature type="transmembrane region" description="Helical" evidence="2">
    <location>
        <begin position="39"/>
        <end position="59"/>
    </location>
</feature>
<evidence type="ECO:0000256" key="2">
    <source>
        <dbReference type="SAM" id="Phobius"/>
    </source>
</evidence>
<evidence type="ECO:0000313" key="3">
    <source>
        <dbReference type="EMBL" id="EMC24279.1"/>
    </source>
</evidence>
<feature type="transmembrane region" description="Helical" evidence="2">
    <location>
        <begin position="188"/>
        <end position="221"/>
    </location>
</feature>
<feature type="transmembrane region" description="Helical" evidence="2">
    <location>
        <begin position="279"/>
        <end position="303"/>
    </location>
</feature>
<keyword evidence="2" id="KW-0472">Membrane</keyword>
<feature type="transmembrane region" description="Helical" evidence="2">
    <location>
        <begin position="80"/>
        <end position="102"/>
    </location>
</feature>
<protein>
    <recommendedName>
        <fullName evidence="5">DUF2079 domain-containing protein</fullName>
    </recommendedName>
</protein>
<feature type="transmembrane region" description="Helical" evidence="2">
    <location>
        <begin position="378"/>
        <end position="403"/>
    </location>
</feature>
<dbReference type="Proteomes" id="UP000011676">
    <property type="component" value="Unassembled WGS sequence"/>
</dbReference>
<proteinExistence type="predicted"/>
<feature type="transmembrane region" description="Helical" evidence="2">
    <location>
        <begin position="147"/>
        <end position="176"/>
    </location>
</feature>
<evidence type="ECO:0000256" key="1">
    <source>
        <dbReference type="SAM" id="MobiDB-lite"/>
    </source>
</evidence>
<accession>A0A829BRQ8</accession>
<keyword evidence="2" id="KW-1133">Transmembrane helix</keyword>
<comment type="caution">
    <text evidence="3">The sequence shown here is derived from an EMBL/GenBank/DDBJ whole genome shotgun (WGS) entry which is preliminary data.</text>
</comment>
<feature type="transmembrane region" description="Helical" evidence="2">
    <location>
        <begin position="108"/>
        <end position="126"/>
    </location>
</feature>